<keyword evidence="1" id="KW-0812">Transmembrane</keyword>
<name>A0ABR0BER2_PURLI</name>
<evidence type="ECO:0000256" key="1">
    <source>
        <dbReference type="SAM" id="Phobius"/>
    </source>
</evidence>
<evidence type="ECO:0000313" key="2">
    <source>
        <dbReference type="EMBL" id="KAK4072847.1"/>
    </source>
</evidence>
<organism evidence="2 3">
    <name type="scientific">Purpureocillium lilacinum</name>
    <name type="common">Paecilomyces lilacinus</name>
    <dbReference type="NCBI Taxonomy" id="33203"/>
    <lineage>
        <taxon>Eukaryota</taxon>
        <taxon>Fungi</taxon>
        <taxon>Dikarya</taxon>
        <taxon>Ascomycota</taxon>
        <taxon>Pezizomycotina</taxon>
        <taxon>Sordariomycetes</taxon>
        <taxon>Hypocreomycetidae</taxon>
        <taxon>Hypocreales</taxon>
        <taxon>Ophiocordycipitaceae</taxon>
        <taxon>Purpureocillium</taxon>
    </lineage>
</organism>
<keyword evidence="1" id="KW-1133">Transmembrane helix</keyword>
<feature type="transmembrane region" description="Helical" evidence="1">
    <location>
        <begin position="157"/>
        <end position="179"/>
    </location>
</feature>
<dbReference type="EMBL" id="JAWRVI010000184">
    <property type="protein sequence ID" value="KAK4072847.1"/>
    <property type="molecule type" value="Genomic_DNA"/>
</dbReference>
<accession>A0ABR0BER2</accession>
<keyword evidence="1" id="KW-0472">Membrane</keyword>
<sequence>MKGSTHTWFRKQRTSTTCRSADLAAAGAAHFNREPTDLALYIELAMMFSNEHSTPLFSLTWKPASLVAAKSILERRWIDAKIHSRYVLVGTPYDERNDGDPNFRKGVLMENGLENNILLVRRQKGATQPRRILFDVQRAAINTLISMLSIMSMNLGYFLSTLGGIFLGSLAVGVARVRVPEWHAAAIRNGEVSRGIVQRPTLRLSKSPRWSFVARDRDDDDSEDNIIAVEAIPVQNGRPEQMCRTIGSTGPIVGISQLMRIILKRLS</sequence>
<reference evidence="2 3" key="1">
    <citation type="journal article" date="2024" name="Microbiol. Resour. Announc.">
        <title>Genome annotations for the ascomycete fungi Trichoderma harzianum, Trichoderma aggressivum, and Purpureocillium lilacinum.</title>
        <authorList>
            <person name="Beijen E.P.W."/>
            <person name="Ohm R.A."/>
        </authorList>
    </citation>
    <scope>NUCLEOTIDE SEQUENCE [LARGE SCALE GENOMIC DNA]</scope>
    <source>
        <strain evidence="2 3">CBS 150709</strain>
    </source>
</reference>
<keyword evidence="3" id="KW-1185">Reference proteome</keyword>
<gene>
    <name evidence="2" type="ORF">Purlil1_13227</name>
</gene>
<protein>
    <submittedName>
        <fullName evidence="2">Uncharacterized protein</fullName>
    </submittedName>
</protein>
<proteinExistence type="predicted"/>
<dbReference type="Proteomes" id="UP001287286">
    <property type="component" value="Unassembled WGS sequence"/>
</dbReference>
<comment type="caution">
    <text evidence="2">The sequence shown here is derived from an EMBL/GenBank/DDBJ whole genome shotgun (WGS) entry which is preliminary data.</text>
</comment>
<evidence type="ECO:0000313" key="3">
    <source>
        <dbReference type="Proteomes" id="UP001287286"/>
    </source>
</evidence>